<feature type="transmembrane region" description="Helical" evidence="6">
    <location>
        <begin position="20"/>
        <end position="44"/>
    </location>
</feature>
<comment type="similarity">
    <text evidence="2">Belongs to the autoinducer-2 exporter (AI-2E) (TC 2.A.86) family.</text>
</comment>
<dbReference type="GO" id="GO:0016020">
    <property type="term" value="C:membrane"/>
    <property type="evidence" value="ECO:0007669"/>
    <property type="project" value="UniProtKB-SubCell"/>
</dbReference>
<dbReference type="Pfam" id="PF01594">
    <property type="entry name" value="AI-2E_transport"/>
    <property type="match status" value="1"/>
</dbReference>
<accession>A0A5C8P5Z3</accession>
<dbReference type="Proteomes" id="UP000321548">
    <property type="component" value="Unassembled WGS sequence"/>
</dbReference>
<feature type="transmembrane region" description="Helical" evidence="6">
    <location>
        <begin position="269"/>
        <end position="288"/>
    </location>
</feature>
<evidence type="ECO:0000256" key="3">
    <source>
        <dbReference type="ARBA" id="ARBA00022692"/>
    </source>
</evidence>
<name>A0A5C8P5Z3_9BURK</name>
<keyword evidence="3 6" id="KW-0812">Transmembrane</keyword>
<protein>
    <submittedName>
        <fullName evidence="7">AI-2E family transporter</fullName>
    </submittedName>
</protein>
<dbReference type="OrthoDB" id="5792512at2"/>
<reference evidence="7 8" key="1">
    <citation type="submission" date="2019-06" db="EMBL/GenBank/DDBJ databases">
        <title>Quisquiliibacterium sp. nov., isolated from a maize field.</title>
        <authorList>
            <person name="Lin S.-Y."/>
            <person name="Tsai C.-F."/>
            <person name="Young C.-C."/>
        </authorList>
    </citation>
    <scope>NUCLEOTIDE SEQUENCE [LARGE SCALE GENOMIC DNA]</scope>
    <source>
        <strain evidence="7 8">CC-CFT501</strain>
    </source>
</reference>
<dbReference type="GO" id="GO:0055085">
    <property type="term" value="P:transmembrane transport"/>
    <property type="evidence" value="ECO:0007669"/>
    <property type="project" value="TreeGrafter"/>
</dbReference>
<dbReference type="EMBL" id="VDUY01000001">
    <property type="protein sequence ID" value="TXL68665.1"/>
    <property type="molecule type" value="Genomic_DNA"/>
</dbReference>
<evidence type="ECO:0000313" key="8">
    <source>
        <dbReference type="Proteomes" id="UP000321548"/>
    </source>
</evidence>
<keyword evidence="8" id="KW-1185">Reference proteome</keyword>
<evidence type="ECO:0000256" key="5">
    <source>
        <dbReference type="ARBA" id="ARBA00023136"/>
    </source>
</evidence>
<evidence type="ECO:0000256" key="2">
    <source>
        <dbReference type="ARBA" id="ARBA00009773"/>
    </source>
</evidence>
<dbReference type="PANTHER" id="PTHR21716">
    <property type="entry name" value="TRANSMEMBRANE PROTEIN"/>
    <property type="match status" value="1"/>
</dbReference>
<feature type="transmembrane region" description="Helical" evidence="6">
    <location>
        <begin position="215"/>
        <end position="233"/>
    </location>
</feature>
<evidence type="ECO:0000313" key="7">
    <source>
        <dbReference type="EMBL" id="TXL68665.1"/>
    </source>
</evidence>
<keyword evidence="5 6" id="KW-0472">Membrane</keyword>
<evidence type="ECO:0000256" key="1">
    <source>
        <dbReference type="ARBA" id="ARBA00004141"/>
    </source>
</evidence>
<dbReference type="RefSeq" id="WP_147702805.1">
    <property type="nucleotide sequence ID" value="NZ_VDUY01000001.1"/>
</dbReference>
<feature type="transmembrane region" description="Helical" evidence="6">
    <location>
        <begin position="154"/>
        <end position="174"/>
    </location>
</feature>
<feature type="transmembrane region" description="Helical" evidence="6">
    <location>
        <begin position="56"/>
        <end position="84"/>
    </location>
</feature>
<sequence>MPFTARQRQTLLWTGVGALFVWALIALGQVLTPFVAAAILAYVLSPLVAAMQRRRVPRLVAVVLAISLALLALLALVLILVPIVQKEFGLIRSELPGLVATITGRVQPWLERISGLSIQLDAASIREWLAAQFADSGEDVLAALFGYAKTGWGAALQVIGTLFLVPVVLFYLLADWPEITGRTRDLIPPRWKPEIDALLGETDALLGQYLRGQMLVMLTLAVWFSVALLVAGFELWLPIGVLSGLLIFIPYIGFALGFLFAAIAGMLQLGPLAGFVSVAVIYGIAQVAESTWLTPRLVGERIGLHPVAVIFALLAFGALFGFVGVLLALPLAAITAVGLRRLRQAWVDSDFYRREQGQ</sequence>
<feature type="transmembrane region" description="Helical" evidence="6">
    <location>
        <begin position="239"/>
        <end position="262"/>
    </location>
</feature>
<keyword evidence="4 6" id="KW-1133">Transmembrane helix</keyword>
<evidence type="ECO:0000256" key="4">
    <source>
        <dbReference type="ARBA" id="ARBA00022989"/>
    </source>
</evidence>
<dbReference type="AlphaFoldDB" id="A0A5C8P5Z3"/>
<gene>
    <name evidence="7" type="ORF">FHP08_03005</name>
</gene>
<dbReference type="PANTHER" id="PTHR21716:SF64">
    <property type="entry name" value="AI-2 TRANSPORT PROTEIN TQSA"/>
    <property type="match status" value="1"/>
</dbReference>
<comment type="caution">
    <text evidence="7">The sequence shown here is derived from an EMBL/GenBank/DDBJ whole genome shotgun (WGS) entry which is preliminary data.</text>
</comment>
<dbReference type="InterPro" id="IPR002549">
    <property type="entry name" value="AI-2E-like"/>
</dbReference>
<proteinExistence type="inferred from homology"/>
<organism evidence="7 8">
    <name type="scientific">Zeimonas arvi</name>
    <dbReference type="NCBI Taxonomy" id="2498847"/>
    <lineage>
        <taxon>Bacteria</taxon>
        <taxon>Pseudomonadati</taxon>
        <taxon>Pseudomonadota</taxon>
        <taxon>Betaproteobacteria</taxon>
        <taxon>Burkholderiales</taxon>
        <taxon>Burkholderiaceae</taxon>
        <taxon>Zeimonas</taxon>
    </lineage>
</organism>
<comment type="subcellular location">
    <subcellularLocation>
        <location evidence="1">Membrane</location>
        <topology evidence="1">Multi-pass membrane protein</topology>
    </subcellularLocation>
</comment>
<feature type="transmembrane region" description="Helical" evidence="6">
    <location>
        <begin position="308"/>
        <end position="334"/>
    </location>
</feature>
<evidence type="ECO:0000256" key="6">
    <source>
        <dbReference type="SAM" id="Phobius"/>
    </source>
</evidence>